<feature type="compositionally biased region" description="Basic and acidic residues" evidence="1">
    <location>
        <begin position="178"/>
        <end position="191"/>
    </location>
</feature>
<organism evidence="3 4">
    <name type="scientific">Candidatus Lachnoclostridium stercoripullorum</name>
    <dbReference type="NCBI Taxonomy" id="2838635"/>
    <lineage>
        <taxon>Bacteria</taxon>
        <taxon>Bacillati</taxon>
        <taxon>Bacillota</taxon>
        <taxon>Clostridia</taxon>
        <taxon>Lachnospirales</taxon>
        <taxon>Lachnospiraceae</taxon>
    </lineage>
</organism>
<evidence type="ECO:0000256" key="2">
    <source>
        <dbReference type="SAM" id="Phobius"/>
    </source>
</evidence>
<evidence type="ECO:0000313" key="3">
    <source>
        <dbReference type="EMBL" id="HIX52452.1"/>
    </source>
</evidence>
<feature type="transmembrane region" description="Helical" evidence="2">
    <location>
        <begin position="33"/>
        <end position="52"/>
    </location>
</feature>
<reference evidence="3" key="2">
    <citation type="submission" date="2021-04" db="EMBL/GenBank/DDBJ databases">
        <authorList>
            <person name="Gilroy R."/>
        </authorList>
    </citation>
    <scope>NUCLEOTIDE SEQUENCE</scope>
    <source>
        <strain evidence="3">ChiGjej4B4-12881</strain>
    </source>
</reference>
<feature type="region of interest" description="Disordered" evidence="1">
    <location>
        <begin position="144"/>
        <end position="240"/>
    </location>
</feature>
<gene>
    <name evidence="3" type="ORF">IAA28_06580</name>
</gene>
<name>A0A9D1W528_9FIRM</name>
<evidence type="ECO:0000313" key="4">
    <source>
        <dbReference type="Proteomes" id="UP000886780"/>
    </source>
</evidence>
<dbReference type="InterPro" id="IPR014245">
    <property type="entry name" value="Spore_III_AF"/>
</dbReference>
<evidence type="ECO:0000256" key="1">
    <source>
        <dbReference type="SAM" id="MobiDB-lite"/>
    </source>
</evidence>
<keyword evidence="2" id="KW-1133">Transmembrane helix</keyword>
<feature type="transmembrane region" description="Helical" evidence="2">
    <location>
        <begin position="6"/>
        <end position="26"/>
    </location>
</feature>
<keyword evidence="2" id="KW-0812">Transmembrane</keyword>
<dbReference type="Proteomes" id="UP000886780">
    <property type="component" value="Unassembled WGS sequence"/>
</dbReference>
<sequence length="268" mass="29829">METAVVWVKNLVFYTIFLAMILHLLPSGSYEKYVRLLAGMVFLLVAAAPFTVSLRLDEKLAGYAAQFSFQDEAAGFRGELEDMEEKRRGRLGEIYSRAVEEQVEEMAAEAGIQVREVRAEIGMDPDREDFGQVTEVSLVWVRPSKSGGAKPEAMKFGETESEDAVPGAGRGKTLPGEEPGRRVEKIEEVEPVRIGALRGEENREKENQEEENQEEENRGEGSRVEAAPAGAEPALSGEDERAARALVRRIAEACHMEESHVEIQLEYE</sequence>
<reference evidence="3" key="1">
    <citation type="journal article" date="2021" name="PeerJ">
        <title>Extensive microbial diversity within the chicken gut microbiome revealed by metagenomics and culture.</title>
        <authorList>
            <person name="Gilroy R."/>
            <person name="Ravi A."/>
            <person name="Getino M."/>
            <person name="Pursley I."/>
            <person name="Horton D.L."/>
            <person name="Alikhan N.F."/>
            <person name="Baker D."/>
            <person name="Gharbi K."/>
            <person name="Hall N."/>
            <person name="Watson M."/>
            <person name="Adriaenssens E.M."/>
            <person name="Foster-Nyarko E."/>
            <person name="Jarju S."/>
            <person name="Secka A."/>
            <person name="Antonio M."/>
            <person name="Oren A."/>
            <person name="Chaudhuri R.R."/>
            <person name="La Ragione R."/>
            <person name="Hildebrand F."/>
            <person name="Pallen M.J."/>
        </authorList>
    </citation>
    <scope>NUCLEOTIDE SEQUENCE</scope>
    <source>
        <strain evidence="3">ChiGjej4B4-12881</strain>
    </source>
</reference>
<keyword evidence="2" id="KW-0472">Membrane</keyword>
<comment type="caution">
    <text evidence="3">The sequence shown here is derived from an EMBL/GenBank/DDBJ whole genome shotgun (WGS) entry which is preliminary data.</text>
</comment>
<accession>A0A9D1W528</accession>
<protein>
    <submittedName>
        <fullName evidence="3">Stage III sporulation protein AF</fullName>
    </submittedName>
</protein>
<proteinExistence type="predicted"/>
<dbReference type="AlphaFoldDB" id="A0A9D1W528"/>
<dbReference type="Pfam" id="PF09581">
    <property type="entry name" value="Spore_III_AF"/>
    <property type="match status" value="1"/>
</dbReference>
<dbReference type="EMBL" id="DXEU01000112">
    <property type="protein sequence ID" value="HIX52452.1"/>
    <property type="molecule type" value="Genomic_DNA"/>
</dbReference>